<evidence type="ECO:0000313" key="1">
    <source>
        <dbReference type="EMBL" id="QEO14412.1"/>
    </source>
</evidence>
<dbReference type="AlphaFoldDB" id="A0A5C1YI12"/>
<dbReference type="RefSeq" id="WP_149160433.1">
    <property type="nucleotide sequence ID" value="NZ_CP043505.1"/>
</dbReference>
<dbReference type="Proteomes" id="UP000324678">
    <property type="component" value="Chromosome"/>
</dbReference>
<dbReference type="OrthoDB" id="5121710at2"/>
<name>A0A5C1YI12_9MICO</name>
<gene>
    <name evidence="1" type="ORF">FLP10_08240</name>
</gene>
<organism evidence="1 2">
    <name type="scientific">Agromyces intestinalis</name>
    <dbReference type="NCBI Taxonomy" id="2592652"/>
    <lineage>
        <taxon>Bacteria</taxon>
        <taxon>Bacillati</taxon>
        <taxon>Actinomycetota</taxon>
        <taxon>Actinomycetes</taxon>
        <taxon>Micrococcales</taxon>
        <taxon>Microbacteriaceae</taxon>
        <taxon>Agromyces</taxon>
    </lineage>
</organism>
<sequence>MGDAPIEEGSDEATREEQLRGILAQVQEDVRMGHAHDADALLRQRLDEAGLSATDDEIRSYLGE</sequence>
<evidence type="ECO:0000313" key="2">
    <source>
        <dbReference type="Proteomes" id="UP000324678"/>
    </source>
</evidence>
<keyword evidence="2" id="KW-1185">Reference proteome</keyword>
<proteinExistence type="predicted"/>
<accession>A0A5C1YI12</accession>
<reference evidence="1 2" key="1">
    <citation type="submission" date="2019-09" db="EMBL/GenBank/DDBJ databases">
        <title>Genome sequencing of strain KACC 19306.</title>
        <authorList>
            <person name="Heo J."/>
            <person name="Kim S.-J."/>
            <person name="Kim J.-S."/>
            <person name="Hong S.-B."/>
            <person name="Kwon S.-W."/>
        </authorList>
    </citation>
    <scope>NUCLEOTIDE SEQUENCE [LARGE SCALE GENOMIC DNA]</scope>
    <source>
        <strain evidence="1 2">KACC 19306</strain>
    </source>
</reference>
<protein>
    <submittedName>
        <fullName evidence="1">Uncharacterized protein</fullName>
    </submittedName>
</protein>
<dbReference type="EMBL" id="CP043505">
    <property type="protein sequence ID" value="QEO14412.1"/>
    <property type="molecule type" value="Genomic_DNA"/>
</dbReference>
<dbReference type="KEGG" id="ail:FLP10_08240"/>